<proteinExistence type="predicted"/>
<accession>A0A1B7Z1G9</accession>
<sequence length="175" mass="20240">MKSSLKFILLEPKLYDIYITIGTRAYNQHYRHLWPNGDTTTYIENSFTKEVLANEELNTNTELYLLEKDGDYKGLLKLEINKSIANFNKKEALYLDKIYILQEFTGMGIGKATLDFVEARAREFSKKAIFLASMQSGAALPFYLANKFIIIDTTKVPFNNVIEKEKPMYILLKEV</sequence>
<dbReference type="GO" id="GO:0016747">
    <property type="term" value="F:acyltransferase activity, transferring groups other than amino-acyl groups"/>
    <property type="evidence" value="ECO:0007669"/>
    <property type="project" value="InterPro"/>
</dbReference>
<dbReference type="OrthoDB" id="9800604at2"/>
<dbReference type="KEGG" id="mart:BTR34_13215"/>
<evidence type="ECO:0000313" key="2">
    <source>
        <dbReference type="EMBL" id="OBR36572.1"/>
    </source>
</evidence>
<organism evidence="2 3">
    <name type="scientific">Maribacter hydrothermalis</name>
    <dbReference type="NCBI Taxonomy" id="1836467"/>
    <lineage>
        <taxon>Bacteria</taxon>
        <taxon>Pseudomonadati</taxon>
        <taxon>Bacteroidota</taxon>
        <taxon>Flavobacteriia</taxon>
        <taxon>Flavobacteriales</taxon>
        <taxon>Flavobacteriaceae</taxon>
        <taxon>Maribacter</taxon>
    </lineage>
</organism>
<evidence type="ECO:0000259" key="1">
    <source>
        <dbReference type="PROSITE" id="PS51186"/>
    </source>
</evidence>
<dbReference type="InterPro" id="IPR016181">
    <property type="entry name" value="Acyl_CoA_acyltransferase"/>
</dbReference>
<dbReference type="CDD" id="cd04301">
    <property type="entry name" value="NAT_SF"/>
    <property type="match status" value="1"/>
</dbReference>
<name>A0A1B7Z1G9_9FLAO</name>
<evidence type="ECO:0000313" key="3">
    <source>
        <dbReference type="Proteomes" id="UP000092164"/>
    </source>
</evidence>
<dbReference type="RefSeq" id="WP_068486180.1">
    <property type="nucleotide sequence ID" value="NZ_CP018760.1"/>
</dbReference>
<comment type="caution">
    <text evidence="2">The sequence shown here is derived from an EMBL/GenBank/DDBJ whole genome shotgun (WGS) entry which is preliminary data.</text>
</comment>
<dbReference type="Proteomes" id="UP000092164">
    <property type="component" value="Unassembled WGS sequence"/>
</dbReference>
<keyword evidence="3" id="KW-1185">Reference proteome</keyword>
<gene>
    <name evidence="2" type="ORF">A9200_09105</name>
</gene>
<protein>
    <recommendedName>
        <fullName evidence="1">N-acetyltransferase domain-containing protein</fullName>
    </recommendedName>
</protein>
<dbReference type="EMBL" id="LZFP01000045">
    <property type="protein sequence ID" value="OBR36572.1"/>
    <property type="molecule type" value="Genomic_DNA"/>
</dbReference>
<dbReference type="Pfam" id="PF00583">
    <property type="entry name" value="Acetyltransf_1"/>
    <property type="match status" value="1"/>
</dbReference>
<dbReference type="Gene3D" id="3.40.630.30">
    <property type="match status" value="1"/>
</dbReference>
<dbReference type="SUPFAM" id="SSF55729">
    <property type="entry name" value="Acyl-CoA N-acyltransferases (Nat)"/>
    <property type="match status" value="1"/>
</dbReference>
<feature type="domain" description="N-acetyltransferase" evidence="1">
    <location>
        <begin position="21"/>
        <end position="169"/>
    </location>
</feature>
<reference evidence="3" key="1">
    <citation type="submission" date="2016-06" db="EMBL/GenBank/DDBJ databases">
        <authorList>
            <person name="Zhan P."/>
        </authorList>
    </citation>
    <scope>NUCLEOTIDE SEQUENCE [LARGE SCALE GENOMIC DNA]</scope>
    <source>
        <strain evidence="3">T28</strain>
    </source>
</reference>
<dbReference type="STRING" id="1836467.BTR34_13215"/>
<dbReference type="InterPro" id="IPR000182">
    <property type="entry name" value="GNAT_dom"/>
</dbReference>
<dbReference type="AlphaFoldDB" id="A0A1B7Z1G9"/>
<dbReference type="PROSITE" id="PS51186">
    <property type="entry name" value="GNAT"/>
    <property type="match status" value="1"/>
</dbReference>